<protein>
    <recommendedName>
        <fullName evidence="3">Phage ABA sandwich domain-containing protein</fullName>
    </recommendedName>
</protein>
<dbReference type="Proteomes" id="UP000463949">
    <property type="component" value="Chromosome"/>
</dbReference>
<name>A0A857GL28_9GAMM</name>
<accession>A0A857GL28</accession>
<evidence type="ECO:0008006" key="3">
    <source>
        <dbReference type="Google" id="ProtNLM"/>
    </source>
</evidence>
<dbReference type="AlphaFoldDB" id="A0A857GL28"/>
<sequence>MTDQELLERAARAAGLEIELYTGDGPFNGKLRRRVIPEPPEPGSKWRVWNPLEDEGDAFRLMCSLGMNVDVSDDVCSVTGWYGAAADEPIDKAGRSVATCRAIVRVAAIMAEDACKSPD</sequence>
<dbReference type="OrthoDB" id="7005378at2"/>
<gene>
    <name evidence="1" type="ORF">CTT34_10055</name>
</gene>
<proteinExistence type="predicted"/>
<evidence type="ECO:0000313" key="1">
    <source>
        <dbReference type="EMBL" id="QHD50008.1"/>
    </source>
</evidence>
<evidence type="ECO:0000313" key="2">
    <source>
        <dbReference type="Proteomes" id="UP000463949"/>
    </source>
</evidence>
<dbReference type="RefSeq" id="WP_159342320.1">
    <property type="nucleotide sequence ID" value="NZ_CP024621.1"/>
</dbReference>
<reference evidence="1 2" key="1">
    <citation type="submission" date="2017-10" db="EMBL/GenBank/DDBJ databases">
        <title>Coral associated bacteria.</title>
        <authorList>
            <person name="Wang X."/>
        </authorList>
    </citation>
    <scope>NUCLEOTIDE SEQUENCE [LARGE SCALE GENOMIC DNA]</scope>
    <source>
        <strain evidence="1 2">SCSIO 43005</strain>
    </source>
</reference>
<organism evidence="1 2">
    <name type="scientific">Vreelandella aquamarina</name>
    <dbReference type="NCBI Taxonomy" id="77097"/>
    <lineage>
        <taxon>Bacteria</taxon>
        <taxon>Pseudomonadati</taxon>
        <taxon>Pseudomonadota</taxon>
        <taxon>Gammaproteobacteria</taxon>
        <taxon>Oceanospirillales</taxon>
        <taxon>Halomonadaceae</taxon>
        <taxon>Vreelandella</taxon>
    </lineage>
</organism>
<dbReference type="EMBL" id="CP024621">
    <property type="protein sequence ID" value="QHD50008.1"/>
    <property type="molecule type" value="Genomic_DNA"/>
</dbReference>
<dbReference type="KEGG" id="hmd:CTT34_10055"/>